<dbReference type="Gene3D" id="2.30.30.40">
    <property type="entry name" value="SH3 Domains"/>
    <property type="match status" value="1"/>
</dbReference>
<gene>
    <name evidence="5" type="ORF">VNI00_005134</name>
</gene>
<proteinExistence type="predicted"/>
<evidence type="ECO:0000256" key="3">
    <source>
        <dbReference type="SAM" id="MobiDB-lite"/>
    </source>
</evidence>
<feature type="domain" description="SH3" evidence="4">
    <location>
        <begin position="79"/>
        <end position="140"/>
    </location>
</feature>
<dbReference type="InterPro" id="IPR036028">
    <property type="entry name" value="SH3-like_dom_sf"/>
</dbReference>
<dbReference type="EMBL" id="JAYKXP010000014">
    <property type="protein sequence ID" value="KAK7051022.1"/>
    <property type="molecule type" value="Genomic_DNA"/>
</dbReference>
<dbReference type="PRINTS" id="PR00452">
    <property type="entry name" value="SH3DOMAIN"/>
</dbReference>
<evidence type="ECO:0000313" key="5">
    <source>
        <dbReference type="EMBL" id="KAK7051022.1"/>
    </source>
</evidence>
<reference evidence="5 6" key="1">
    <citation type="submission" date="2024-01" db="EMBL/GenBank/DDBJ databases">
        <title>A draft genome for a cacao thread blight-causing isolate of Paramarasmius palmivorus.</title>
        <authorList>
            <person name="Baruah I.K."/>
            <person name="Bukari Y."/>
            <person name="Amoako-Attah I."/>
            <person name="Meinhardt L.W."/>
            <person name="Bailey B.A."/>
            <person name="Cohen S.P."/>
        </authorList>
    </citation>
    <scope>NUCLEOTIDE SEQUENCE [LARGE SCALE GENOMIC DNA]</scope>
    <source>
        <strain evidence="5 6">GH-12</strain>
    </source>
</reference>
<evidence type="ECO:0000259" key="4">
    <source>
        <dbReference type="PROSITE" id="PS50002"/>
    </source>
</evidence>
<protein>
    <recommendedName>
        <fullName evidence="4">SH3 domain-containing protein</fullName>
    </recommendedName>
</protein>
<sequence>MSADTQKAALFSHVVSQIEQNVEFLISQNYLSRSDASAFLNKLSNISIDTTVTTTSVPTPFARRANPAPAPVAAMPAASQYPTCRALWGYNETGSDSDDLSFSAGDIIEIIEETNGDWWMGRLNGKQALFPSSYVEKIQAPAPTAAPPAPGARALPPFNRNGSNNEKPAYKPFGAAHSSVNQPPPPGAGTNTVGLQQDAGQEKKKSKYGSLGNTMAHSAAGGVGFGAGSAIGGGLVRAIF</sequence>
<keyword evidence="6" id="KW-1185">Reference proteome</keyword>
<dbReference type="FunFam" id="2.30.30.40:FF:000072">
    <property type="entry name" value="Unconventional Myosin IB"/>
    <property type="match status" value="1"/>
</dbReference>
<evidence type="ECO:0000313" key="6">
    <source>
        <dbReference type="Proteomes" id="UP001383192"/>
    </source>
</evidence>
<comment type="caution">
    <text evidence="5">The sequence shown here is derived from an EMBL/GenBank/DDBJ whole genome shotgun (WGS) entry which is preliminary data.</text>
</comment>
<organism evidence="5 6">
    <name type="scientific">Paramarasmius palmivorus</name>
    <dbReference type="NCBI Taxonomy" id="297713"/>
    <lineage>
        <taxon>Eukaryota</taxon>
        <taxon>Fungi</taxon>
        <taxon>Dikarya</taxon>
        <taxon>Basidiomycota</taxon>
        <taxon>Agaricomycotina</taxon>
        <taxon>Agaricomycetes</taxon>
        <taxon>Agaricomycetidae</taxon>
        <taxon>Agaricales</taxon>
        <taxon>Marasmiineae</taxon>
        <taxon>Marasmiaceae</taxon>
        <taxon>Paramarasmius</taxon>
    </lineage>
</organism>
<dbReference type="InterPro" id="IPR001452">
    <property type="entry name" value="SH3_domain"/>
</dbReference>
<accession>A0AAW0DID0</accession>
<dbReference type="SUPFAM" id="SSF50044">
    <property type="entry name" value="SH3-domain"/>
    <property type="match status" value="1"/>
</dbReference>
<feature type="compositionally biased region" description="Polar residues" evidence="3">
    <location>
        <begin position="189"/>
        <end position="199"/>
    </location>
</feature>
<dbReference type="SMART" id="SM00326">
    <property type="entry name" value="SH3"/>
    <property type="match status" value="1"/>
</dbReference>
<dbReference type="PROSITE" id="PS50002">
    <property type="entry name" value="SH3"/>
    <property type="match status" value="1"/>
</dbReference>
<dbReference type="PANTHER" id="PTHR46026:SF1">
    <property type="entry name" value="RHO-TYPE GUANINE NUCLEOTIDE EXCHANGE FACTOR, ISOFORM F"/>
    <property type="match status" value="1"/>
</dbReference>
<dbReference type="Pfam" id="PF00018">
    <property type="entry name" value="SH3_1"/>
    <property type="match status" value="1"/>
</dbReference>
<evidence type="ECO:0000256" key="2">
    <source>
        <dbReference type="PROSITE-ProRule" id="PRU00192"/>
    </source>
</evidence>
<evidence type="ECO:0000256" key="1">
    <source>
        <dbReference type="ARBA" id="ARBA00022443"/>
    </source>
</evidence>
<dbReference type="AlphaFoldDB" id="A0AAW0DID0"/>
<keyword evidence="1 2" id="KW-0728">SH3 domain</keyword>
<name>A0AAW0DID0_9AGAR</name>
<feature type="region of interest" description="Disordered" evidence="3">
    <location>
        <begin position="142"/>
        <end position="209"/>
    </location>
</feature>
<dbReference type="PANTHER" id="PTHR46026">
    <property type="entry name" value="RHO-TYPE GUANINE NUCLEOTIDE EXCHANGE FACTOR, ISOFORM F"/>
    <property type="match status" value="1"/>
</dbReference>
<dbReference type="Proteomes" id="UP001383192">
    <property type="component" value="Unassembled WGS sequence"/>
</dbReference>